<dbReference type="PANTHER" id="PTHR45737">
    <property type="entry name" value="VON WILLEBRAND FACTOR A DOMAIN-CONTAINING PROTEIN 5A"/>
    <property type="match status" value="1"/>
</dbReference>
<keyword evidence="5" id="KW-1185">Reference proteome</keyword>
<evidence type="ECO:0008006" key="6">
    <source>
        <dbReference type="Google" id="ProtNLM"/>
    </source>
</evidence>
<feature type="compositionally biased region" description="Polar residues" evidence="1">
    <location>
        <begin position="1072"/>
        <end position="1086"/>
    </location>
</feature>
<dbReference type="InterPro" id="IPR002035">
    <property type="entry name" value="VWF_A"/>
</dbReference>
<dbReference type="SMART" id="SM00609">
    <property type="entry name" value="VIT"/>
    <property type="match status" value="1"/>
</dbReference>
<reference evidence="4 5" key="1">
    <citation type="submission" date="2022-05" db="EMBL/GenBank/DDBJ databases">
        <authorList>
            <consortium name="Genoscope - CEA"/>
            <person name="William W."/>
        </authorList>
    </citation>
    <scope>NUCLEOTIDE SEQUENCE [LARGE SCALE GENOMIC DNA]</scope>
</reference>
<dbReference type="InterPro" id="IPR013694">
    <property type="entry name" value="VIT"/>
</dbReference>
<dbReference type="PROSITE" id="PS50234">
    <property type="entry name" value="VWFA"/>
    <property type="match status" value="1"/>
</dbReference>
<feature type="compositionally biased region" description="Polar residues" evidence="1">
    <location>
        <begin position="1034"/>
        <end position="1043"/>
    </location>
</feature>
<feature type="domain" description="VWFA" evidence="2">
    <location>
        <begin position="282"/>
        <end position="451"/>
    </location>
</feature>
<gene>
    <name evidence="4" type="ORF">PMEA_00013047</name>
</gene>
<comment type="caution">
    <text evidence="4">The sequence shown here is derived from an EMBL/GenBank/DDBJ whole genome shotgun (WGS) entry which is preliminary data.</text>
</comment>
<accession>A0AAU9WWQ4</accession>
<dbReference type="AlphaFoldDB" id="A0AAU9WWQ4"/>
<feature type="domain" description="VIT" evidence="3">
    <location>
        <begin position="2"/>
        <end position="132"/>
    </location>
</feature>
<feature type="compositionally biased region" description="Polar residues" evidence="1">
    <location>
        <begin position="1014"/>
        <end position="1024"/>
    </location>
</feature>
<dbReference type="Pfam" id="PF13768">
    <property type="entry name" value="VWA_3"/>
    <property type="match status" value="1"/>
</dbReference>
<dbReference type="Pfam" id="PF08487">
    <property type="entry name" value="VIT"/>
    <property type="match status" value="1"/>
</dbReference>
<dbReference type="SUPFAM" id="SSF53300">
    <property type="entry name" value="vWA-like"/>
    <property type="match status" value="1"/>
</dbReference>
<evidence type="ECO:0000259" key="2">
    <source>
        <dbReference type="PROSITE" id="PS50234"/>
    </source>
</evidence>
<evidence type="ECO:0000313" key="5">
    <source>
        <dbReference type="Proteomes" id="UP001159428"/>
    </source>
</evidence>
<organism evidence="4 5">
    <name type="scientific">Pocillopora meandrina</name>
    <dbReference type="NCBI Taxonomy" id="46732"/>
    <lineage>
        <taxon>Eukaryota</taxon>
        <taxon>Metazoa</taxon>
        <taxon>Cnidaria</taxon>
        <taxon>Anthozoa</taxon>
        <taxon>Hexacorallia</taxon>
        <taxon>Scleractinia</taxon>
        <taxon>Astrocoeniina</taxon>
        <taxon>Pocilloporidae</taxon>
        <taxon>Pocillopora</taxon>
    </lineage>
</organism>
<evidence type="ECO:0000259" key="3">
    <source>
        <dbReference type="PROSITE" id="PS51468"/>
    </source>
</evidence>
<dbReference type="Proteomes" id="UP001159428">
    <property type="component" value="Unassembled WGS sequence"/>
</dbReference>
<dbReference type="EMBL" id="CALNXJ010000023">
    <property type="protein sequence ID" value="CAH3128654.1"/>
    <property type="molecule type" value="Genomic_DNA"/>
</dbReference>
<protein>
    <recommendedName>
        <fullName evidence="6">von Willebrand factor A domain-containing protein 5A</fullName>
    </recommendedName>
</protein>
<dbReference type="Gene3D" id="3.40.50.410">
    <property type="entry name" value="von Willebrand factor, type A domain"/>
    <property type="match status" value="1"/>
</dbReference>
<evidence type="ECO:0000313" key="4">
    <source>
        <dbReference type="EMBL" id="CAH3128654.1"/>
    </source>
</evidence>
<dbReference type="SMART" id="SM00327">
    <property type="entry name" value="VWA"/>
    <property type="match status" value="1"/>
</dbReference>
<evidence type="ECO:0000256" key="1">
    <source>
        <dbReference type="SAM" id="MobiDB-lite"/>
    </source>
</evidence>
<dbReference type="InterPro" id="IPR036465">
    <property type="entry name" value="vWFA_dom_sf"/>
</dbReference>
<dbReference type="PROSITE" id="PS51468">
    <property type="entry name" value="VIT"/>
    <property type="match status" value="1"/>
</dbReference>
<dbReference type="PANTHER" id="PTHR45737:SF6">
    <property type="entry name" value="VON WILLEBRAND FACTOR A DOMAIN-CONTAINING PROTEIN 5A"/>
    <property type="match status" value="1"/>
</dbReference>
<name>A0AAU9WWQ4_9CNID</name>
<sequence>MAGRFGLVQKENGSRVPLESIKIKVDLQGFTAHVLATMKYSNKESNPIEAIFIFPLDERAAVCGFQATIDGRTIVAEVQEKQEAQDTYDDAISSGHSAFLLEESDESSDIFQISVGNLPPEKEAVVELRFVTELAVEAEGRVVFVLPTVLNPRYTPQDTAPSLSAQVPRVAAVSSPYGFEFEMKVKAISSISEVTSSSNTLKVEINESDATQANITLAEAHTFDKDVEVHILTSEPFKPQAIVERGVKTEGTEDEEGFMASPVVMLNFFPEFKTSESSEKGEFVFVVDCSGSMRGSKNNSARETLLLFLKSLPDGCYFNVVGFGSSYKTLFDKSVLYNDENLKKATDLAGSMKADLGGTEILSPLQWVFSQPLVKGHPRQLFLLTDGEVGNTQQVISLVQKHSNSARCFTFGIGAGASTALVKGVARVGKGTAEFVTAREDRLQAKVIKTLKRARQPVITDVSITWKLEKDWTVQQIPSSLPPLFSGDRLVVYGVLKASENKKSGSGVNEVKLEGNAENDAQVDHIIQFASPATEDSWDTDARTEGKILLHRLAAKNSIQEKQGDVNELGDSGPRVEKAKSYVISISKSANVVSKLTSFVAVDKDSREPVSGPLRKRVANFASMITSAAGRKQAYYISTATQSANIPWAAGVSSGALPPLRKHVAPRRIRKRKSCLDAPLVSTHNQNKKGPLSALSVISLQKASGSWDLTDQLASLCDVSRSDLIKGCSKEIAADTAEGKLIWATALALVLLMGEYSDQKDEWEMIAEKGKKYLKKNLPGSLTLDQVLESAATAVGVIKTLKRALQPVIVDVGVAWELESGYTVHQIPSSLPPLFSGDRLVVYGVLKVSENANDSNSINVELYENGGQLDHKIAFTTSAVDDSLNTDNNEADVNVNHLHLLAAKTTIQEKQDEFNESRDYGQVSEEAKSYIISISKLANVVSQLTSIVAVDKDSREPVSGPLHYHELHEVSHFKSKNCPNKASKGKSKVKSKGFLSALFGSLRKKSKGTVASAEPSSKGATSAEPSLKGAASLEPSSKGATSTEPVVSDVEERSEDDDNLSLGRESRRPNSKDPSTSMWKSSPSPQKSHRSALTIIGLQKASGPWDLTEQLVSLCGMSRDDLIKGSPEEIAADTAEGKLLWATALALVLLMGKYSNQKDEWEMIAEKGKKWLKKNLPSTDTFTKVLNIAAAVVRVQDIPEL</sequence>
<proteinExistence type="predicted"/>
<feature type="region of interest" description="Disordered" evidence="1">
    <location>
        <begin position="1006"/>
        <end position="1090"/>
    </location>
</feature>